<dbReference type="Gene3D" id="1.10.45.10">
    <property type="entry name" value="Vanillyl-alcohol Oxidase, Chain A, domain 4"/>
    <property type="match status" value="1"/>
</dbReference>
<dbReference type="InterPro" id="IPR006094">
    <property type="entry name" value="Oxid_FAD_bind_N"/>
</dbReference>
<dbReference type="GO" id="GO:0071949">
    <property type="term" value="F:FAD binding"/>
    <property type="evidence" value="ECO:0007669"/>
    <property type="project" value="InterPro"/>
</dbReference>
<dbReference type="InterPro" id="IPR016171">
    <property type="entry name" value="Vanillyl_alc_oxidase_C-sub2"/>
</dbReference>
<keyword evidence="4" id="KW-0560">Oxidoreductase</keyword>
<dbReference type="InterPro" id="IPR051914">
    <property type="entry name" value="FAD-linked_OxidoTrans_Type4"/>
</dbReference>
<dbReference type="Gene3D" id="3.30.465.10">
    <property type="match status" value="1"/>
</dbReference>
<keyword evidence="2" id="KW-0285">Flavoprotein</keyword>
<dbReference type="PANTHER" id="PTHR42934">
    <property type="entry name" value="GLYCOLATE OXIDASE SUBUNIT GLCD"/>
    <property type="match status" value="1"/>
</dbReference>
<dbReference type="Pfam" id="PF01565">
    <property type="entry name" value="FAD_binding_4"/>
    <property type="match status" value="1"/>
</dbReference>
<dbReference type="InterPro" id="IPR016166">
    <property type="entry name" value="FAD-bd_PCMH"/>
</dbReference>
<dbReference type="EMBL" id="QRAS01000002">
    <property type="protein sequence ID" value="RDL06705.1"/>
    <property type="molecule type" value="Genomic_DNA"/>
</dbReference>
<dbReference type="GeneID" id="94546776"/>
<evidence type="ECO:0000313" key="6">
    <source>
        <dbReference type="Proteomes" id="UP000254912"/>
    </source>
</evidence>
<evidence type="ECO:0000256" key="4">
    <source>
        <dbReference type="ARBA" id="ARBA00023002"/>
    </source>
</evidence>
<dbReference type="SUPFAM" id="SSF56176">
    <property type="entry name" value="FAD-binding/transporter-associated domain-like"/>
    <property type="match status" value="1"/>
</dbReference>
<proteinExistence type="predicted"/>
<dbReference type="RefSeq" id="WP_070230745.1">
    <property type="nucleotide sequence ID" value="NZ_BJYO01000003.1"/>
</dbReference>
<dbReference type="Gene3D" id="3.30.70.2740">
    <property type="match status" value="1"/>
</dbReference>
<sequence length="457" mass="48887">MTTAVDITLLDLPNGEVNTEESVLDKYGYDEWTQEETSRTLPRAVVFAESIADVQAVLRFASEHQIAVVTQGSRTSIVNGSSALSDGIILSLARMNHIIDIQIENQLAIVEPGVLNGTLDEAARKFDYFYAPDPGSKPISTIGGNVATNAGGMSSLKYGTTKQAVLALKVVLASGELIEVGAPVLKNTAAYNLLDLFVGSEGTLGVIVEITVRLLPIPYGASVTGLATFNSMQDLTYAVQRIQASGLYPSMLEALNRVSIEALDQYENLDLGARGSQALLIFQLDVAVDGALEVAKQELQAAGAVKVDVTADVERTKEIIKIRQDVFKAGAQYGRLIVEDIAVPLGSLATVVARAEEIAEKYQQRLLLLGHAGDGNLHPDFILESTEGPIPAELDAAIAELLTYVISVGGTVSAEHGIGSLKKKWVDQQLSPAVVQLQKQIKQVFDPQGILNPERKV</sequence>
<organism evidence="5 6">
    <name type="scientific">Weissella soli</name>
    <dbReference type="NCBI Taxonomy" id="155866"/>
    <lineage>
        <taxon>Bacteria</taxon>
        <taxon>Bacillati</taxon>
        <taxon>Bacillota</taxon>
        <taxon>Bacilli</taxon>
        <taxon>Lactobacillales</taxon>
        <taxon>Lactobacillaceae</taxon>
        <taxon>Weissella</taxon>
    </lineage>
</organism>
<keyword evidence="3" id="KW-0274">FAD</keyword>
<protein>
    <submittedName>
        <fullName evidence="5">Glycolate oxidase</fullName>
    </submittedName>
</protein>
<evidence type="ECO:0000256" key="3">
    <source>
        <dbReference type="ARBA" id="ARBA00022827"/>
    </source>
</evidence>
<name>A0A288QA12_9LACO</name>
<dbReference type="Proteomes" id="UP000254912">
    <property type="component" value="Unassembled WGS sequence"/>
</dbReference>
<evidence type="ECO:0000256" key="2">
    <source>
        <dbReference type="ARBA" id="ARBA00022630"/>
    </source>
</evidence>
<dbReference type="PROSITE" id="PS51387">
    <property type="entry name" value="FAD_PCMH"/>
    <property type="match status" value="1"/>
</dbReference>
<reference evidence="5 6" key="1">
    <citation type="submission" date="2018-07" db="EMBL/GenBank/DDBJ databases">
        <title>Genomic Encyclopedia of Type Strains, Phase III (KMG-III): the genomes of soil and plant-associated and newly described type strains.</title>
        <authorList>
            <person name="Whitman W."/>
        </authorList>
    </citation>
    <scope>NUCLEOTIDE SEQUENCE [LARGE SCALE GENOMIC DNA]</scope>
    <source>
        <strain evidence="5 6">CECT 7031</strain>
    </source>
</reference>
<dbReference type="InterPro" id="IPR036318">
    <property type="entry name" value="FAD-bd_PCMH-like_sf"/>
</dbReference>
<gene>
    <name evidence="5" type="ORF">DFP99_1094</name>
</gene>
<dbReference type="GO" id="GO:0016491">
    <property type="term" value="F:oxidoreductase activity"/>
    <property type="evidence" value="ECO:0007669"/>
    <property type="project" value="UniProtKB-KW"/>
</dbReference>
<evidence type="ECO:0000313" key="5">
    <source>
        <dbReference type="EMBL" id="RDL06705.1"/>
    </source>
</evidence>
<keyword evidence="6" id="KW-1185">Reference proteome</keyword>
<evidence type="ECO:0000256" key="1">
    <source>
        <dbReference type="ARBA" id="ARBA00001974"/>
    </source>
</evidence>
<comment type="cofactor">
    <cofactor evidence="1">
        <name>FAD</name>
        <dbReference type="ChEBI" id="CHEBI:57692"/>
    </cofactor>
</comment>
<dbReference type="PANTHER" id="PTHR42934:SF2">
    <property type="entry name" value="GLYCOLATE OXIDASE SUBUNIT GLCD"/>
    <property type="match status" value="1"/>
</dbReference>
<dbReference type="KEGG" id="wso:WSWS_01595"/>
<dbReference type="FunFam" id="1.10.45.10:FF:000001">
    <property type="entry name" value="D-lactate dehydrogenase mitochondrial"/>
    <property type="match status" value="1"/>
</dbReference>
<dbReference type="InterPro" id="IPR016164">
    <property type="entry name" value="FAD-linked_Oxase-like_C"/>
</dbReference>
<dbReference type="InterPro" id="IPR016169">
    <property type="entry name" value="FAD-bd_PCMH_sub2"/>
</dbReference>
<comment type="caution">
    <text evidence="5">The sequence shown here is derived from an EMBL/GenBank/DDBJ whole genome shotgun (WGS) entry which is preliminary data.</text>
</comment>
<accession>A0A288QA12</accession>
<dbReference type="SUPFAM" id="SSF55103">
    <property type="entry name" value="FAD-linked oxidases, C-terminal domain"/>
    <property type="match status" value="1"/>
</dbReference>
<dbReference type="InterPro" id="IPR004113">
    <property type="entry name" value="FAD-bd_oxidored_4_C"/>
</dbReference>
<dbReference type="AlphaFoldDB" id="A0A288QA12"/>
<dbReference type="Pfam" id="PF02913">
    <property type="entry name" value="FAD-oxidase_C"/>
    <property type="match status" value="1"/>
</dbReference>